<dbReference type="InterPro" id="IPR000182">
    <property type="entry name" value="GNAT_dom"/>
</dbReference>
<dbReference type="InterPro" id="IPR050832">
    <property type="entry name" value="Bact_Acetyltransf"/>
</dbReference>
<dbReference type="Proteomes" id="UP000323865">
    <property type="component" value="Chromosome"/>
</dbReference>
<evidence type="ECO:0000313" key="5">
    <source>
        <dbReference type="Proteomes" id="UP000323865"/>
    </source>
</evidence>
<evidence type="ECO:0000259" key="3">
    <source>
        <dbReference type="PROSITE" id="PS51186"/>
    </source>
</evidence>
<keyword evidence="1" id="KW-0808">Transferase</keyword>
<dbReference type="PANTHER" id="PTHR43877">
    <property type="entry name" value="AMINOALKYLPHOSPHONATE N-ACETYLTRANSFERASE-RELATED-RELATED"/>
    <property type="match status" value="1"/>
</dbReference>
<evidence type="ECO:0000313" key="4">
    <source>
        <dbReference type="EMBL" id="QEU12777.1"/>
    </source>
</evidence>
<dbReference type="SUPFAM" id="SSF55729">
    <property type="entry name" value="Acyl-CoA N-acyltransferases (Nat)"/>
    <property type="match status" value="1"/>
</dbReference>
<proteinExistence type="predicted"/>
<accession>A0ABX6A7N8</accession>
<dbReference type="PROSITE" id="PS51186">
    <property type="entry name" value="GNAT"/>
    <property type="match status" value="1"/>
</dbReference>
<name>A0ABX6A7N8_9MICO</name>
<keyword evidence="2" id="KW-0012">Acyltransferase</keyword>
<evidence type="ECO:0000256" key="1">
    <source>
        <dbReference type="ARBA" id="ARBA00022679"/>
    </source>
</evidence>
<organism evidence="4 5">
    <name type="scientific">Dermabacter vaginalis</name>
    <dbReference type="NCBI Taxonomy" id="1630135"/>
    <lineage>
        <taxon>Bacteria</taxon>
        <taxon>Bacillati</taxon>
        <taxon>Actinomycetota</taxon>
        <taxon>Actinomycetes</taxon>
        <taxon>Micrococcales</taxon>
        <taxon>Dermabacteraceae</taxon>
        <taxon>Dermabacter</taxon>
    </lineage>
</organism>
<sequence>MGRPLGPSRARPGSGPWSLRPVARADAPALARLERELFPDEAWSLEMVLEEIAHPSRRYVAAVDENDGVLGYAGIFLAGESADVQTIGTVREGAGIGRALLAWCEDRAREEGAEGLFLEVRCDNSRARELYERAGFVEIGVRRGYYRTPAGPIDAIAMRKPLSPPWIA</sequence>
<dbReference type="EMBL" id="CP044108">
    <property type="protein sequence ID" value="QEU12777.1"/>
    <property type="molecule type" value="Genomic_DNA"/>
</dbReference>
<dbReference type="Pfam" id="PF00583">
    <property type="entry name" value="Acetyltransf_1"/>
    <property type="match status" value="1"/>
</dbReference>
<dbReference type="InterPro" id="IPR016181">
    <property type="entry name" value="Acyl_CoA_acyltransferase"/>
</dbReference>
<dbReference type="Gene3D" id="3.40.630.30">
    <property type="match status" value="1"/>
</dbReference>
<dbReference type="CDD" id="cd04301">
    <property type="entry name" value="NAT_SF"/>
    <property type="match status" value="1"/>
</dbReference>
<gene>
    <name evidence="4" type="ORF">FOB48_08520</name>
</gene>
<reference evidence="4 5" key="1">
    <citation type="submission" date="2019-09" db="EMBL/GenBank/DDBJ databases">
        <title>FDA dAtabase for Regulatory Grade micrObial Sequences (FDA-ARGOS): Supporting development and validation of Infectious Disease Dx tests.</title>
        <authorList>
            <person name="Sciortino C."/>
            <person name="Tallon L."/>
            <person name="Sadzewicz L."/>
            <person name="Vavikolanu K."/>
            <person name="Mehta A."/>
            <person name="Aluvathingal J."/>
            <person name="Nadendla S."/>
            <person name="Nandy P."/>
            <person name="Geyer C."/>
            <person name="Yan Y."/>
            <person name="Sichtig H."/>
        </authorList>
    </citation>
    <scope>NUCLEOTIDE SEQUENCE [LARGE SCALE GENOMIC DNA]</scope>
    <source>
        <strain evidence="4 5">FDAARGOS_640</strain>
    </source>
</reference>
<feature type="domain" description="N-acetyltransferase" evidence="3">
    <location>
        <begin position="17"/>
        <end position="163"/>
    </location>
</feature>
<evidence type="ECO:0000256" key="2">
    <source>
        <dbReference type="ARBA" id="ARBA00023315"/>
    </source>
</evidence>
<protein>
    <submittedName>
        <fullName evidence="4">GNAT family N-acetyltransferase</fullName>
    </submittedName>
</protein>
<keyword evidence="5" id="KW-1185">Reference proteome</keyword>